<dbReference type="Gene3D" id="1.20.1290.10">
    <property type="entry name" value="AhpD-like"/>
    <property type="match status" value="1"/>
</dbReference>
<name>A0ABY6LWJ3_9FLAO</name>
<evidence type="ECO:0000313" key="1">
    <source>
        <dbReference type="EMBL" id="UYW00697.1"/>
    </source>
</evidence>
<protein>
    <submittedName>
        <fullName evidence="1">Carboxymuconolactone decarboxylase family protein</fullName>
    </submittedName>
</protein>
<keyword evidence="2" id="KW-1185">Reference proteome</keyword>
<dbReference type="InterPro" id="IPR029032">
    <property type="entry name" value="AhpD-like"/>
</dbReference>
<accession>A0ABY6LWJ3</accession>
<reference evidence="1" key="1">
    <citation type="submission" date="2021-08" db="EMBL/GenBank/DDBJ databases">
        <title>Flavobacterium sp. strain CC-SYL302.</title>
        <authorList>
            <person name="Lin S.-Y."/>
            <person name="Lee T.-H."/>
            <person name="Young C.-C."/>
        </authorList>
    </citation>
    <scope>NUCLEOTIDE SEQUENCE</scope>
    <source>
        <strain evidence="1">CC-SYL302</strain>
    </source>
</reference>
<dbReference type="Proteomes" id="UP001163328">
    <property type="component" value="Chromosome"/>
</dbReference>
<organism evidence="1 2">
    <name type="scientific">Flavobacterium agricola</name>
    <dbReference type="NCBI Taxonomy" id="2870839"/>
    <lineage>
        <taxon>Bacteria</taxon>
        <taxon>Pseudomonadati</taxon>
        <taxon>Bacteroidota</taxon>
        <taxon>Flavobacteriia</taxon>
        <taxon>Flavobacteriales</taxon>
        <taxon>Flavobacteriaceae</taxon>
        <taxon>Flavobacterium</taxon>
    </lineage>
</organism>
<gene>
    <name evidence="1" type="ORF">K5I29_09160</name>
</gene>
<dbReference type="SUPFAM" id="SSF69118">
    <property type="entry name" value="AhpD-like"/>
    <property type="match status" value="1"/>
</dbReference>
<proteinExistence type="predicted"/>
<dbReference type="EMBL" id="CP081495">
    <property type="protein sequence ID" value="UYW00697.1"/>
    <property type="molecule type" value="Genomic_DNA"/>
</dbReference>
<dbReference type="RefSeq" id="WP_264432712.1">
    <property type="nucleotide sequence ID" value="NZ_CP081495.1"/>
</dbReference>
<evidence type="ECO:0000313" key="2">
    <source>
        <dbReference type="Proteomes" id="UP001163328"/>
    </source>
</evidence>
<sequence>MTNLELSENGNTAFEKILGHNPEILKRWDALEQTLWQNSILPADLLEQVRRTTAFKNGCEYCMVKAGKPNFTAEQQNISLAAGFAELFAISPKDITAAHFSVLKQNFTTQQIAALCAFVAFVDASQKLGRLFNLTADLQQNAQVTLSEL</sequence>